<organism evidence="1 2">
    <name type="scientific">Planktothrix tepida PCC 9214</name>
    <dbReference type="NCBI Taxonomy" id="671072"/>
    <lineage>
        <taxon>Bacteria</taxon>
        <taxon>Bacillati</taxon>
        <taxon>Cyanobacteriota</taxon>
        <taxon>Cyanophyceae</taxon>
        <taxon>Oscillatoriophycideae</taxon>
        <taxon>Oscillatoriales</taxon>
        <taxon>Microcoleaceae</taxon>
        <taxon>Planktothrix</taxon>
    </lineage>
</organism>
<dbReference type="EMBL" id="CZDF01000148">
    <property type="protein sequence ID" value="CUR32073.1"/>
    <property type="molecule type" value="Genomic_DNA"/>
</dbReference>
<reference evidence="2" key="1">
    <citation type="submission" date="2015-10" db="EMBL/GenBank/DDBJ databases">
        <authorList>
            <person name="Regsiter A."/>
            <person name="william w."/>
        </authorList>
    </citation>
    <scope>NUCLEOTIDE SEQUENCE [LARGE SCALE GENOMIC DNA]</scope>
</reference>
<protein>
    <recommendedName>
        <fullName evidence="3">CopG family transcriptional regulator</fullName>
    </recommendedName>
</protein>
<dbReference type="RefSeq" id="WP_072718836.1">
    <property type="nucleotide sequence ID" value="NZ_LN889796.1"/>
</dbReference>
<dbReference type="Proteomes" id="UP000184315">
    <property type="component" value="Unassembled WGS sequence"/>
</dbReference>
<dbReference type="AlphaFoldDB" id="A0A1J1LKF0"/>
<evidence type="ECO:0008006" key="3">
    <source>
        <dbReference type="Google" id="ProtNLM"/>
    </source>
</evidence>
<name>A0A1J1LKF0_9CYAN</name>
<proteinExistence type="predicted"/>
<accession>A0A1J1LKF0</accession>
<dbReference type="OrthoDB" id="466929at2"/>
<keyword evidence="2" id="KW-1185">Reference proteome</keyword>
<sequence length="83" mass="9696">MSIVVTLTPELEAKLREKAAKQGQNIDFVVTELLNQILLWETHDTEEAIQGIQRGLEDFEQGRFRDFDQFAEAQRRKYNLSID</sequence>
<evidence type="ECO:0000313" key="2">
    <source>
        <dbReference type="Proteomes" id="UP000184315"/>
    </source>
</evidence>
<dbReference type="STRING" id="671072.PL9214430045"/>
<evidence type="ECO:0000313" key="1">
    <source>
        <dbReference type="EMBL" id="CUR32073.1"/>
    </source>
</evidence>
<gene>
    <name evidence="1" type="ORF">PL9214430045</name>
</gene>